<reference evidence="8 9" key="1">
    <citation type="submission" date="2018-11" db="EMBL/GenBank/DDBJ databases">
        <title>Genome assembly of Steccherinum ochraceum LE-BIN_3174, the white-rot fungus of the Steccherinaceae family (The Residual Polyporoid clade, Polyporales, Basidiomycota).</title>
        <authorList>
            <person name="Fedorova T.V."/>
            <person name="Glazunova O.A."/>
            <person name="Landesman E.O."/>
            <person name="Moiseenko K.V."/>
            <person name="Psurtseva N.V."/>
            <person name="Savinova O.S."/>
            <person name="Shakhova N.V."/>
            <person name="Tyazhelova T.V."/>
            <person name="Vasina D.V."/>
        </authorList>
    </citation>
    <scope>NUCLEOTIDE SEQUENCE [LARGE SCALE GENOMIC DNA]</scope>
    <source>
        <strain evidence="8 9">LE-BIN_3174</strain>
    </source>
</reference>
<protein>
    <recommendedName>
        <fullName evidence="7">RNase III domain-containing protein</fullName>
    </recommendedName>
</protein>
<dbReference type="Gene3D" id="1.10.1520.10">
    <property type="entry name" value="Ribonuclease III domain"/>
    <property type="match status" value="2"/>
</dbReference>
<proteinExistence type="predicted"/>
<evidence type="ECO:0000256" key="6">
    <source>
        <dbReference type="SAM" id="MobiDB-lite"/>
    </source>
</evidence>
<feature type="compositionally biased region" description="Basic and acidic residues" evidence="6">
    <location>
        <begin position="14"/>
        <end position="26"/>
    </location>
</feature>
<dbReference type="GO" id="GO:0005524">
    <property type="term" value="F:ATP binding"/>
    <property type="evidence" value="ECO:0007669"/>
    <property type="project" value="UniProtKB-KW"/>
</dbReference>
<feature type="compositionally biased region" description="Polar residues" evidence="6">
    <location>
        <begin position="568"/>
        <end position="582"/>
    </location>
</feature>
<comment type="caution">
    <text evidence="8">The sequence shown here is derived from an EMBL/GenBank/DDBJ whole genome shotgun (WGS) entry which is preliminary data.</text>
</comment>
<dbReference type="InterPro" id="IPR005034">
    <property type="entry name" value="Dicer_dimerisation"/>
</dbReference>
<feature type="compositionally biased region" description="Polar residues" evidence="6">
    <location>
        <begin position="41"/>
        <end position="50"/>
    </location>
</feature>
<feature type="domain" description="RNase III" evidence="7">
    <location>
        <begin position="452"/>
        <end position="620"/>
    </location>
</feature>
<gene>
    <name evidence="8" type="ORF">EIP91_011049</name>
</gene>
<evidence type="ECO:0000256" key="2">
    <source>
        <dbReference type="ARBA" id="ARBA00022741"/>
    </source>
</evidence>
<evidence type="ECO:0000259" key="7">
    <source>
        <dbReference type="PROSITE" id="PS50142"/>
    </source>
</evidence>
<dbReference type="GO" id="GO:0004386">
    <property type="term" value="F:helicase activity"/>
    <property type="evidence" value="ECO:0007669"/>
    <property type="project" value="UniProtKB-KW"/>
</dbReference>
<organism evidence="8 9">
    <name type="scientific">Steccherinum ochraceum</name>
    <dbReference type="NCBI Taxonomy" id="92696"/>
    <lineage>
        <taxon>Eukaryota</taxon>
        <taxon>Fungi</taxon>
        <taxon>Dikarya</taxon>
        <taxon>Basidiomycota</taxon>
        <taxon>Agaricomycotina</taxon>
        <taxon>Agaricomycetes</taxon>
        <taxon>Polyporales</taxon>
        <taxon>Steccherinaceae</taxon>
        <taxon>Steccherinum</taxon>
    </lineage>
</organism>
<evidence type="ECO:0000256" key="1">
    <source>
        <dbReference type="ARBA" id="ARBA00022737"/>
    </source>
</evidence>
<feature type="domain" description="RNase III" evidence="7">
    <location>
        <begin position="662"/>
        <end position="816"/>
    </location>
</feature>
<dbReference type="EMBL" id="RWJN01000007">
    <property type="protein sequence ID" value="TCD71278.1"/>
    <property type="molecule type" value="Genomic_DNA"/>
</dbReference>
<dbReference type="InterPro" id="IPR036389">
    <property type="entry name" value="RNase_III_sf"/>
</dbReference>
<dbReference type="InterPro" id="IPR000999">
    <property type="entry name" value="RNase_III_dom"/>
</dbReference>
<dbReference type="GO" id="GO:0006396">
    <property type="term" value="P:RNA processing"/>
    <property type="evidence" value="ECO:0007669"/>
    <property type="project" value="InterPro"/>
</dbReference>
<evidence type="ECO:0000313" key="9">
    <source>
        <dbReference type="Proteomes" id="UP000292702"/>
    </source>
</evidence>
<name>A0A4R0S1S0_9APHY</name>
<dbReference type="CDD" id="cd00593">
    <property type="entry name" value="RIBOc"/>
    <property type="match status" value="2"/>
</dbReference>
<evidence type="ECO:0000256" key="4">
    <source>
        <dbReference type="ARBA" id="ARBA00022806"/>
    </source>
</evidence>
<evidence type="ECO:0000313" key="8">
    <source>
        <dbReference type="EMBL" id="TCD71278.1"/>
    </source>
</evidence>
<sequence>MQHSTTVGQRKRQHVDSTEPSHEGSPPRKRQKGKQEVEQQPEGNSVAHRNTSLHDDLLQDATTGRFIRSTDAPRVVQRLLSTVDESHPKIDTETDEDGFACKISFYSGGPFKGPVSGTMCSTRDLAMQSAYFQVCRRLFKRGLLDHTYFPRENSVTTSMASPPIESSVSAKAVHMFSKKSALFWANTLQYAMKRLYPTFITVQADGETHAPFILLTRRPIPALPIITVFESGRKVTVKMQPGAPWKPSQEQIHQLHGFTLRVFRTISNKGLGSSIDKLPYLVAPLVCSLTSAELKTHSWKLPSISGLIAWDLVDLAKQDWKTSLISEDGGLLAEGDDVAVQDRTVEFTNRFILRAVRYDMNPDSKTDEGKDETFLERCKARVKGFEGLKLASQPMLEVEPFPPFSNCLNPHFIPQPSMSRPRFLIPELCHKFVLPASLFRSMLLLPSIMHQVDQLLVAIELNDALFDNTHDVEQILSATSSLSTYGELNYERLEFLGDASLKMMSSTYCYLKMPRMKESAIHNARQKIISNRVLYDSGVQAGLPPFIQNKPFIVKIWQPEILVPGSEISQSLEGSEKGSQAQPKGRRSKQKESQLIQWLPEKTVADVVEALIAVGYLSSGNEGAFRTAKALHLPFPDVQAWSDLWAMVVPVATNATLPIESIQAVEKLIGMKIKRLDFLTQAFTHPSLYSDEIPCYEQLEFLGDAVLDFLVSRYVYNAYPKLAPGGMSLLKAAMVSNATLATVTVLTGLHKHLLHSSDTLTKAFATFETELLELQQRERRKGEAGTSGQYWLETSPSKALADVFESVLGAIYVSDGFCMDGVDALFDNVLKPFYQNHISLQSLSPHPSKTLYDLFHQLGYDLHSPIFQCAETYFLDQVVVHSVILASATDKSSSLVSRMAAAAALDALQGDLDFMTRTCDCRTAQASKKQPSRAQLGYEDGED</sequence>
<dbReference type="PROSITE" id="PS00517">
    <property type="entry name" value="RNASE_3_1"/>
    <property type="match status" value="2"/>
</dbReference>
<dbReference type="SUPFAM" id="SSF69065">
    <property type="entry name" value="RNase III domain-like"/>
    <property type="match status" value="2"/>
</dbReference>
<dbReference type="SMART" id="SM00535">
    <property type="entry name" value="RIBOc"/>
    <property type="match status" value="2"/>
</dbReference>
<evidence type="ECO:0000256" key="3">
    <source>
        <dbReference type="ARBA" id="ARBA00022801"/>
    </source>
</evidence>
<dbReference type="GO" id="GO:0004525">
    <property type="term" value="F:ribonuclease III activity"/>
    <property type="evidence" value="ECO:0007669"/>
    <property type="project" value="InterPro"/>
</dbReference>
<keyword evidence="5" id="KW-0067">ATP-binding</keyword>
<keyword evidence="3" id="KW-0378">Hydrolase</keyword>
<dbReference type="PANTHER" id="PTHR14950:SF37">
    <property type="entry name" value="ENDORIBONUCLEASE DICER"/>
    <property type="match status" value="1"/>
</dbReference>
<dbReference type="AlphaFoldDB" id="A0A4R0S1S0"/>
<dbReference type="Proteomes" id="UP000292702">
    <property type="component" value="Unassembled WGS sequence"/>
</dbReference>
<dbReference type="InterPro" id="IPR038248">
    <property type="entry name" value="Dicer_dimer_sf"/>
</dbReference>
<feature type="region of interest" description="Disordered" evidence="6">
    <location>
        <begin position="1"/>
        <end position="57"/>
    </location>
</feature>
<keyword evidence="1" id="KW-0677">Repeat</keyword>
<evidence type="ECO:0000256" key="5">
    <source>
        <dbReference type="ARBA" id="ARBA00022840"/>
    </source>
</evidence>
<dbReference type="STRING" id="92696.A0A4R0S1S0"/>
<accession>A0A4R0S1S0</accession>
<dbReference type="Pfam" id="PF03368">
    <property type="entry name" value="Dicer_dimer"/>
    <property type="match status" value="1"/>
</dbReference>
<dbReference type="PANTHER" id="PTHR14950">
    <property type="entry name" value="DICER-RELATED"/>
    <property type="match status" value="1"/>
</dbReference>
<dbReference type="OrthoDB" id="416741at2759"/>
<dbReference type="PROSITE" id="PS50142">
    <property type="entry name" value="RNASE_3_2"/>
    <property type="match status" value="2"/>
</dbReference>
<dbReference type="Pfam" id="PF00636">
    <property type="entry name" value="Ribonuclease_3"/>
    <property type="match status" value="2"/>
</dbReference>
<feature type="region of interest" description="Disordered" evidence="6">
    <location>
        <begin position="568"/>
        <end position="592"/>
    </location>
</feature>
<keyword evidence="2" id="KW-0547">Nucleotide-binding</keyword>
<keyword evidence="9" id="KW-1185">Reference proteome</keyword>
<dbReference type="Gene3D" id="3.30.160.380">
    <property type="entry name" value="Dicer dimerisation domain"/>
    <property type="match status" value="1"/>
</dbReference>
<keyword evidence="4" id="KW-0347">Helicase</keyword>